<keyword evidence="10" id="KW-1185">Reference proteome</keyword>
<evidence type="ECO:0000256" key="2">
    <source>
        <dbReference type="ARBA" id="ARBA00007815"/>
    </source>
</evidence>
<name>A0AAD8QNW8_LOLMU</name>
<evidence type="ECO:0000256" key="1">
    <source>
        <dbReference type="ARBA" id="ARBA00004123"/>
    </source>
</evidence>
<dbReference type="GO" id="GO:0005662">
    <property type="term" value="C:DNA replication factor A complex"/>
    <property type="evidence" value="ECO:0007669"/>
    <property type="project" value="TreeGrafter"/>
</dbReference>
<evidence type="ECO:0000256" key="4">
    <source>
        <dbReference type="ARBA" id="ARBA00023125"/>
    </source>
</evidence>
<dbReference type="Gene3D" id="1.10.10.10">
    <property type="entry name" value="Winged helix-like DNA-binding domain superfamily/Winged helix DNA-binding domain"/>
    <property type="match status" value="1"/>
</dbReference>
<organism evidence="9 10">
    <name type="scientific">Lolium multiflorum</name>
    <name type="common">Italian ryegrass</name>
    <name type="synonym">Lolium perenne subsp. multiflorum</name>
    <dbReference type="NCBI Taxonomy" id="4521"/>
    <lineage>
        <taxon>Eukaryota</taxon>
        <taxon>Viridiplantae</taxon>
        <taxon>Streptophyta</taxon>
        <taxon>Embryophyta</taxon>
        <taxon>Tracheophyta</taxon>
        <taxon>Spermatophyta</taxon>
        <taxon>Magnoliopsida</taxon>
        <taxon>Liliopsida</taxon>
        <taxon>Poales</taxon>
        <taxon>Poaceae</taxon>
        <taxon>BOP clade</taxon>
        <taxon>Pooideae</taxon>
        <taxon>Poodae</taxon>
        <taxon>Poeae</taxon>
        <taxon>Poeae Chloroplast Group 2 (Poeae type)</taxon>
        <taxon>Loliodinae</taxon>
        <taxon>Loliinae</taxon>
        <taxon>Lolium</taxon>
    </lineage>
</organism>
<dbReference type="InterPro" id="IPR014892">
    <property type="entry name" value="RPA_C"/>
</dbReference>
<keyword evidence="7" id="KW-0539">Nucleus</keyword>
<dbReference type="GO" id="GO:0000781">
    <property type="term" value="C:chromosome, telomeric region"/>
    <property type="evidence" value="ECO:0007669"/>
    <property type="project" value="TreeGrafter"/>
</dbReference>
<proteinExistence type="inferred from homology"/>
<dbReference type="InterPro" id="IPR036390">
    <property type="entry name" value="WH_DNA-bd_sf"/>
</dbReference>
<dbReference type="Gene3D" id="2.40.50.140">
    <property type="entry name" value="Nucleic acid-binding proteins"/>
    <property type="match status" value="1"/>
</dbReference>
<dbReference type="GO" id="GO:0006260">
    <property type="term" value="P:DNA replication"/>
    <property type="evidence" value="ECO:0007669"/>
    <property type="project" value="TreeGrafter"/>
</dbReference>
<dbReference type="Proteomes" id="UP001231189">
    <property type="component" value="Unassembled WGS sequence"/>
</dbReference>
<reference evidence="9" key="1">
    <citation type="submission" date="2023-07" db="EMBL/GenBank/DDBJ databases">
        <title>A chromosome-level genome assembly of Lolium multiflorum.</title>
        <authorList>
            <person name="Chen Y."/>
            <person name="Copetti D."/>
            <person name="Kolliker R."/>
            <person name="Studer B."/>
        </authorList>
    </citation>
    <scope>NUCLEOTIDE SEQUENCE</scope>
    <source>
        <strain evidence="9">02402/16</strain>
        <tissue evidence="9">Leaf</tissue>
    </source>
</reference>
<keyword evidence="3" id="KW-0227">DNA damage</keyword>
<sequence>MDQSNGENGSSLGKSYEAARAIVHVPCPGFIQASPATAQLHQTSIRNYTSVQERDPINREKTLMPVNTKQIKYAWMGRTNEYMVINNTVVSTVKIIGQMRGMRKDEYKGTFKIEDCCGVLKASIWFTGERDELDCVSEGAYVAVIGRIKLDDLSPEIQCYDCRPIRNFNDITHHHLSVITTHIDLVQKPTKGVYARVAELWAEDMEGAGSKVEQQTTCTLKPADHEKPNSGVVPKTEILSQEPKDVSTVDTEVANHKIPSISEDIMQLLRLQYPKDGPEGVHIEWLCKELKLNEELVRGQLMALALDGELYTTIDTEHFAPT</sequence>
<dbReference type="SUPFAM" id="SSF50249">
    <property type="entry name" value="Nucleic acid-binding proteins"/>
    <property type="match status" value="1"/>
</dbReference>
<dbReference type="AlphaFoldDB" id="A0AAD8QNW8"/>
<dbReference type="GO" id="GO:0006289">
    <property type="term" value="P:nucleotide-excision repair"/>
    <property type="evidence" value="ECO:0007669"/>
    <property type="project" value="TreeGrafter"/>
</dbReference>
<evidence type="ECO:0000256" key="3">
    <source>
        <dbReference type="ARBA" id="ARBA00022763"/>
    </source>
</evidence>
<evidence type="ECO:0000256" key="6">
    <source>
        <dbReference type="ARBA" id="ARBA00023204"/>
    </source>
</evidence>
<feature type="domain" description="Replication protein A C-terminal" evidence="8">
    <location>
        <begin position="241"/>
        <end position="316"/>
    </location>
</feature>
<dbReference type="InterPro" id="IPR012340">
    <property type="entry name" value="NA-bd_OB-fold"/>
</dbReference>
<evidence type="ECO:0000256" key="7">
    <source>
        <dbReference type="ARBA" id="ARBA00023242"/>
    </source>
</evidence>
<keyword evidence="4" id="KW-0238">DNA-binding</keyword>
<dbReference type="GO" id="GO:0035861">
    <property type="term" value="C:site of double-strand break"/>
    <property type="evidence" value="ECO:0007669"/>
    <property type="project" value="TreeGrafter"/>
</dbReference>
<evidence type="ECO:0000256" key="5">
    <source>
        <dbReference type="ARBA" id="ARBA00023172"/>
    </source>
</evidence>
<dbReference type="SUPFAM" id="SSF46785">
    <property type="entry name" value="Winged helix' DNA-binding domain"/>
    <property type="match status" value="1"/>
</dbReference>
<gene>
    <name evidence="9" type="ORF">QYE76_029294</name>
</gene>
<dbReference type="GO" id="GO:0003697">
    <property type="term" value="F:single-stranded DNA binding"/>
    <property type="evidence" value="ECO:0007669"/>
    <property type="project" value="TreeGrafter"/>
</dbReference>
<protein>
    <recommendedName>
        <fullName evidence="8">Replication protein A C-terminal domain-containing protein</fullName>
    </recommendedName>
</protein>
<dbReference type="InterPro" id="IPR040260">
    <property type="entry name" value="RFA2-like"/>
</dbReference>
<evidence type="ECO:0000259" key="8">
    <source>
        <dbReference type="Pfam" id="PF08784"/>
    </source>
</evidence>
<dbReference type="InterPro" id="IPR036388">
    <property type="entry name" value="WH-like_DNA-bd_sf"/>
</dbReference>
<comment type="subcellular location">
    <subcellularLocation>
        <location evidence="1">Nucleus</location>
    </subcellularLocation>
</comment>
<dbReference type="GO" id="GO:0000724">
    <property type="term" value="P:double-strand break repair via homologous recombination"/>
    <property type="evidence" value="ECO:0007669"/>
    <property type="project" value="TreeGrafter"/>
</dbReference>
<comment type="similarity">
    <text evidence="2">Belongs to the replication factor A protein 2 family.</text>
</comment>
<keyword evidence="6" id="KW-0234">DNA repair</keyword>
<dbReference type="Pfam" id="PF08784">
    <property type="entry name" value="RPA_C"/>
    <property type="match status" value="1"/>
</dbReference>
<comment type="caution">
    <text evidence="9">The sequence shown here is derived from an EMBL/GenBank/DDBJ whole genome shotgun (WGS) entry which is preliminary data.</text>
</comment>
<dbReference type="PANTHER" id="PTHR13989:SF16">
    <property type="entry name" value="REPLICATION PROTEIN A2"/>
    <property type="match status" value="1"/>
</dbReference>
<dbReference type="PANTHER" id="PTHR13989">
    <property type="entry name" value="REPLICATION PROTEIN A-RELATED"/>
    <property type="match status" value="1"/>
</dbReference>
<keyword evidence="5" id="KW-0233">DNA recombination</keyword>
<evidence type="ECO:0000313" key="9">
    <source>
        <dbReference type="EMBL" id="KAK1605621.1"/>
    </source>
</evidence>
<evidence type="ECO:0000313" key="10">
    <source>
        <dbReference type="Proteomes" id="UP001231189"/>
    </source>
</evidence>
<dbReference type="EMBL" id="JAUUTY010000007">
    <property type="protein sequence ID" value="KAK1605621.1"/>
    <property type="molecule type" value="Genomic_DNA"/>
</dbReference>
<accession>A0AAD8QNW8</accession>